<accession>A0A0A9DYX8</accession>
<reference evidence="1" key="2">
    <citation type="journal article" date="2015" name="Data Brief">
        <title>Shoot transcriptome of the giant reed, Arundo donax.</title>
        <authorList>
            <person name="Barrero R.A."/>
            <person name="Guerrero F.D."/>
            <person name="Moolhuijzen P."/>
            <person name="Goolsby J.A."/>
            <person name="Tidwell J."/>
            <person name="Bellgard S.E."/>
            <person name="Bellgard M.I."/>
        </authorList>
    </citation>
    <scope>NUCLEOTIDE SEQUENCE</scope>
    <source>
        <tissue evidence="1">Shoot tissue taken approximately 20 cm above the soil surface</tissue>
    </source>
</reference>
<dbReference type="AlphaFoldDB" id="A0A0A9DYX8"/>
<evidence type="ECO:0000313" key="1">
    <source>
        <dbReference type="EMBL" id="JAD92991.1"/>
    </source>
</evidence>
<dbReference type="EMBL" id="GBRH01204904">
    <property type="protein sequence ID" value="JAD92991.1"/>
    <property type="molecule type" value="Transcribed_RNA"/>
</dbReference>
<proteinExistence type="predicted"/>
<organism evidence="1">
    <name type="scientific">Arundo donax</name>
    <name type="common">Giant reed</name>
    <name type="synonym">Donax arundinaceus</name>
    <dbReference type="NCBI Taxonomy" id="35708"/>
    <lineage>
        <taxon>Eukaryota</taxon>
        <taxon>Viridiplantae</taxon>
        <taxon>Streptophyta</taxon>
        <taxon>Embryophyta</taxon>
        <taxon>Tracheophyta</taxon>
        <taxon>Spermatophyta</taxon>
        <taxon>Magnoliopsida</taxon>
        <taxon>Liliopsida</taxon>
        <taxon>Poales</taxon>
        <taxon>Poaceae</taxon>
        <taxon>PACMAD clade</taxon>
        <taxon>Arundinoideae</taxon>
        <taxon>Arundineae</taxon>
        <taxon>Arundo</taxon>
    </lineage>
</organism>
<reference evidence="1" key="1">
    <citation type="submission" date="2014-09" db="EMBL/GenBank/DDBJ databases">
        <authorList>
            <person name="Magalhaes I.L.F."/>
            <person name="Oliveira U."/>
            <person name="Santos F.R."/>
            <person name="Vidigal T.H.D.A."/>
            <person name="Brescovit A.D."/>
            <person name="Santos A.J."/>
        </authorList>
    </citation>
    <scope>NUCLEOTIDE SEQUENCE</scope>
    <source>
        <tissue evidence="1">Shoot tissue taken approximately 20 cm above the soil surface</tissue>
    </source>
</reference>
<protein>
    <submittedName>
        <fullName evidence="1">Uncharacterized protein</fullName>
    </submittedName>
</protein>
<sequence>MVIAFLEKGELENIFRSIHSYHLVLSFTI</sequence>
<name>A0A0A9DYX8_ARUDO</name>